<dbReference type="AlphaFoldDB" id="A0A6M4IV92"/>
<dbReference type="PIRSF" id="PIRSF001227">
    <property type="entry name" value="Pen_acylase"/>
    <property type="match status" value="1"/>
</dbReference>
<evidence type="ECO:0000256" key="3">
    <source>
        <dbReference type="ARBA" id="ARBA00022801"/>
    </source>
</evidence>
<dbReference type="PANTHER" id="PTHR34218:SF3">
    <property type="entry name" value="ACYL-HOMOSERINE LACTONE ACYLASE PVDQ"/>
    <property type="match status" value="1"/>
</dbReference>
<gene>
    <name evidence="8" type="ORF">HKW67_18880</name>
</gene>
<dbReference type="KEGG" id="ggr:HKW67_18880"/>
<dbReference type="GO" id="GO:0016811">
    <property type="term" value="F:hydrolase activity, acting on carbon-nitrogen (but not peptide) bonds, in linear amides"/>
    <property type="evidence" value="ECO:0007669"/>
    <property type="project" value="InterPro"/>
</dbReference>
<comment type="similarity">
    <text evidence="1">Belongs to the peptidase S45 family.</text>
</comment>
<evidence type="ECO:0000313" key="9">
    <source>
        <dbReference type="Proteomes" id="UP000500938"/>
    </source>
</evidence>
<keyword evidence="9" id="KW-1185">Reference proteome</keyword>
<protein>
    <submittedName>
        <fullName evidence="8">Acylase</fullName>
    </submittedName>
</protein>
<keyword evidence="4" id="KW-0865">Zymogen</keyword>
<dbReference type="GO" id="GO:0017000">
    <property type="term" value="P:antibiotic biosynthetic process"/>
    <property type="evidence" value="ECO:0007669"/>
    <property type="project" value="InterPro"/>
</dbReference>
<dbReference type="InterPro" id="IPR043147">
    <property type="entry name" value="Penicillin_amidase_A-knob"/>
</dbReference>
<dbReference type="InterPro" id="IPR023343">
    <property type="entry name" value="Penicillin_amidase_dom1"/>
</dbReference>
<keyword evidence="6" id="KW-0479">Metal-binding</keyword>
<keyword evidence="2 7" id="KW-0732">Signal</keyword>
<comment type="cofactor">
    <cofactor evidence="6">
        <name>Ca(2+)</name>
        <dbReference type="ChEBI" id="CHEBI:29108"/>
    </cofactor>
    <text evidence="6">Binds 1 Ca(2+) ion per dimer.</text>
</comment>
<dbReference type="InterPro" id="IPR014395">
    <property type="entry name" value="Pen/GL7ACA/AHL_acylase"/>
</dbReference>
<evidence type="ECO:0000256" key="6">
    <source>
        <dbReference type="PIRSR" id="PIRSR001227-2"/>
    </source>
</evidence>
<dbReference type="PANTHER" id="PTHR34218">
    <property type="entry name" value="PEPTIDASE S45 PENICILLIN AMIDASE"/>
    <property type="match status" value="1"/>
</dbReference>
<organism evidence="8 9">
    <name type="scientific">Gemmatimonas groenlandica</name>
    <dbReference type="NCBI Taxonomy" id="2732249"/>
    <lineage>
        <taxon>Bacteria</taxon>
        <taxon>Pseudomonadati</taxon>
        <taxon>Gemmatimonadota</taxon>
        <taxon>Gemmatimonadia</taxon>
        <taxon>Gemmatimonadales</taxon>
        <taxon>Gemmatimonadaceae</taxon>
        <taxon>Gemmatimonas</taxon>
    </lineage>
</organism>
<dbReference type="Gene3D" id="2.30.120.10">
    <property type="match status" value="1"/>
</dbReference>
<sequence>MRNMLRSVIAATLLLAPSIASAQPSSWKKQADRVTIMRDQYGIAHVYGKSDADAVFGMVFAQAEDDFNRVETNYITAMGRTSEVEGEGALWRDLRMKLFIDTLDMKAKYAESPVWLKALMNSFADGLNYYLATHPQVKPKLLTKFEPWMALTFTEGSIGGDIAGVNAGSIEQFYAPRMGMAPAAPSREELDAEFEPREPTGSNGFAIAPKNTANGHALLLINPHTDHYFRPEIHVNSEEGLKAYGAVTWGQFFIYQGFNDKNGWMHTTGGGDVADEYQLTVSERDGKVFYQYAGGEREMKSKVIVLPYKTSAGMQRKTVTAYFSHHGPIIRNDNGKWVAVRLMQEPIKALMQSFGRTKTSDFASYKKVMELRTNSSNNTVYADASGTIAFVNGDFIPKRNPKFDYTRPVDGGTPDTEWQGLHSLDETILVTNPANGWLMNTNNWPFTVAGPNSPKIGDFPKYMAQYQEENARGIHAIRMLNGRTDFTVDKLIAAAYDSYLPAFEQIIPPLVGAWDALPGSDTVRTKLADQIAVLRSWDYRFGLTSVAMSLANAYGEELARVTRGNRAAARDNAVMLGALARSADKLASDFGTWKTPWGEINRFQRLDGRIAAVYDDAKPSIPVPYTTSNWGSLAAFSQNGVRTTKRIYGNRGNSFIAAVEFGPRIVAKTSLAGGVSGDPASPYFMNQAEDYAKGQFKVVNYYREDVEKNAKRTYHPGQ</sequence>
<feature type="signal peptide" evidence="7">
    <location>
        <begin position="1"/>
        <end position="22"/>
    </location>
</feature>
<feature type="chain" id="PRO_5026835899" evidence="7">
    <location>
        <begin position="23"/>
        <end position="718"/>
    </location>
</feature>
<evidence type="ECO:0000256" key="7">
    <source>
        <dbReference type="SAM" id="SignalP"/>
    </source>
</evidence>
<evidence type="ECO:0000256" key="1">
    <source>
        <dbReference type="ARBA" id="ARBA00006586"/>
    </source>
</evidence>
<evidence type="ECO:0000313" key="8">
    <source>
        <dbReference type="EMBL" id="QJR37426.1"/>
    </source>
</evidence>
<dbReference type="SUPFAM" id="SSF56235">
    <property type="entry name" value="N-terminal nucleophile aminohydrolases (Ntn hydrolases)"/>
    <property type="match status" value="1"/>
</dbReference>
<dbReference type="Gene3D" id="1.10.439.10">
    <property type="entry name" value="Penicillin Amidohydrolase, domain 1"/>
    <property type="match status" value="1"/>
</dbReference>
<accession>A0A6M4IV92</accession>
<reference evidence="8 9" key="1">
    <citation type="submission" date="2020-05" db="EMBL/GenBank/DDBJ databases">
        <title>Complete genome sequence of Gemmatimonas greenlandica TET16.</title>
        <authorList>
            <person name="Zeng Y."/>
        </authorList>
    </citation>
    <scope>NUCLEOTIDE SEQUENCE [LARGE SCALE GENOMIC DNA]</scope>
    <source>
        <strain evidence="8 9">TET16</strain>
    </source>
</reference>
<proteinExistence type="inferred from homology"/>
<feature type="binding site" evidence="6">
    <location>
        <position position="275"/>
    </location>
    <ligand>
        <name>Ca(2+)</name>
        <dbReference type="ChEBI" id="CHEBI:29108"/>
    </ligand>
</feature>
<dbReference type="Gene3D" id="3.60.20.10">
    <property type="entry name" value="Glutamine Phosphoribosylpyrophosphate, subunit 1, domain 1"/>
    <property type="match status" value="1"/>
</dbReference>
<dbReference type="Proteomes" id="UP000500938">
    <property type="component" value="Chromosome"/>
</dbReference>
<dbReference type="Pfam" id="PF01804">
    <property type="entry name" value="Penicil_amidase"/>
    <property type="match status" value="1"/>
</dbReference>
<keyword evidence="6" id="KW-0106">Calcium</keyword>
<feature type="binding site" evidence="6">
    <location>
        <position position="272"/>
    </location>
    <ligand>
        <name>Ca(2+)</name>
        <dbReference type="ChEBI" id="CHEBI:29108"/>
    </ligand>
</feature>
<dbReference type="EMBL" id="CP053085">
    <property type="protein sequence ID" value="QJR37426.1"/>
    <property type="molecule type" value="Genomic_DNA"/>
</dbReference>
<dbReference type="RefSeq" id="WP_171226861.1">
    <property type="nucleotide sequence ID" value="NZ_CP053085.1"/>
</dbReference>
<name>A0A6M4IV92_9BACT</name>
<evidence type="ECO:0000256" key="2">
    <source>
        <dbReference type="ARBA" id="ARBA00022729"/>
    </source>
</evidence>
<dbReference type="Gene3D" id="1.10.1400.10">
    <property type="match status" value="1"/>
</dbReference>
<feature type="active site" description="Nucleophile" evidence="5">
    <location>
        <position position="202"/>
    </location>
</feature>
<keyword evidence="3" id="KW-0378">Hydrolase</keyword>
<dbReference type="InterPro" id="IPR029055">
    <property type="entry name" value="Ntn_hydrolases_N"/>
</dbReference>
<evidence type="ECO:0000256" key="5">
    <source>
        <dbReference type="PIRSR" id="PIRSR001227-1"/>
    </source>
</evidence>
<dbReference type="GO" id="GO:0046872">
    <property type="term" value="F:metal ion binding"/>
    <property type="evidence" value="ECO:0007669"/>
    <property type="project" value="UniProtKB-KW"/>
</dbReference>
<dbReference type="InterPro" id="IPR043146">
    <property type="entry name" value="Penicillin_amidase_N_B-knob"/>
</dbReference>
<dbReference type="InterPro" id="IPR002692">
    <property type="entry name" value="S45"/>
</dbReference>
<evidence type="ECO:0000256" key="4">
    <source>
        <dbReference type="ARBA" id="ARBA00023145"/>
    </source>
</evidence>